<proteinExistence type="predicted"/>
<name>A0A8S5LJN6_9CAUD</name>
<reference evidence="1" key="1">
    <citation type="journal article" date="2021" name="Proc. Natl. Acad. Sci. U.S.A.">
        <title>A Catalog of Tens of Thousands of Viruses from Human Metagenomes Reveals Hidden Associations with Chronic Diseases.</title>
        <authorList>
            <person name="Tisza M.J."/>
            <person name="Buck C.B."/>
        </authorList>
    </citation>
    <scope>NUCLEOTIDE SEQUENCE</scope>
    <source>
        <strain evidence="1">Ct6F13</strain>
    </source>
</reference>
<organism evidence="1">
    <name type="scientific">Myoviridae sp. ct6F13</name>
    <dbReference type="NCBI Taxonomy" id="2827602"/>
    <lineage>
        <taxon>Viruses</taxon>
        <taxon>Duplodnaviria</taxon>
        <taxon>Heunggongvirae</taxon>
        <taxon>Uroviricota</taxon>
        <taxon>Caudoviricetes</taxon>
    </lineage>
</organism>
<accession>A0A8S5LJN6</accession>
<evidence type="ECO:0000313" key="1">
    <source>
        <dbReference type="EMBL" id="DAD70040.1"/>
    </source>
</evidence>
<dbReference type="EMBL" id="BK015859">
    <property type="protein sequence ID" value="DAD70040.1"/>
    <property type="molecule type" value="Genomic_DNA"/>
</dbReference>
<sequence>MSINFKEVYGDRINQINKDIRQAINKKDWKNKAQLEAEKKSLEEKISRMR</sequence>
<protein>
    <submittedName>
        <fullName evidence="1">Uncharacterized protein</fullName>
    </submittedName>
</protein>